<evidence type="ECO:0000259" key="9">
    <source>
        <dbReference type="PROSITE" id="PS51387"/>
    </source>
</evidence>
<protein>
    <recommendedName>
        <fullName evidence="2">Delta(24)-sterol reductase</fullName>
        <ecNumber evidence="2">1.3.1.72</ecNumber>
    </recommendedName>
</protein>
<keyword evidence="5" id="KW-0274">FAD</keyword>
<evidence type="ECO:0000256" key="2">
    <source>
        <dbReference type="ARBA" id="ARBA00012405"/>
    </source>
</evidence>
<dbReference type="InterPro" id="IPR016166">
    <property type="entry name" value="FAD-bd_PCMH"/>
</dbReference>
<feature type="domain" description="FAD-binding PCMH-type" evidence="9">
    <location>
        <begin position="20"/>
        <end position="196"/>
    </location>
</feature>
<dbReference type="GO" id="GO:0071949">
    <property type="term" value="F:FAD binding"/>
    <property type="evidence" value="ECO:0007669"/>
    <property type="project" value="InterPro"/>
</dbReference>
<evidence type="ECO:0000256" key="3">
    <source>
        <dbReference type="ARBA" id="ARBA00022630"/>
    </source>
</evidence>
<evidence type="ECO:0000256" key="5">
    <source>
        <dbReference type="ARBA" id="ARBA00022827"/>
    </source>
</evidence>
<evidence type="ECO:0000256" key="4">
    <source>
        <dbReference type="ARBA" id="ARBA00022692"/>
    </source>
</evidence>
<dbReference type="InterPro" id="IPR006094">
    <property type="entry name" value="Oxid_FAD_bind_N"/>
</dbReference>
<dbReference type="PANTHER" id="PTHR10801">
    <property type="entry name" value="24-DEHYDROCHOLESTEROL REDUCTASE"/>
    <property type="match status" value="1"/>
</dbReference>
<name>A0A1H0Y2F4_9ACTN</name>
<sequence>MFQGKTGCHRRVSGIWSEIMETDPPEPSTGAEHADEVTALAVRYGRIPASERVRLAKSTSNLFRFRSPVSGSGLEVTGLDRVLSVDPETMTADVQGMTTYEDLVAETLRHGLMPLVVPQLRTITIGGAVAGLGIEASSFRNGLPHESVREMEILTGDGQVVPARPDNEHAELFRGFPNSYGSLGYALRLVIDLEPVRDHVRLRHVRFTSAAECAAAIEEIHGSGTWRGTRVDFVDGTVFDRSELYLTLGTFEDEAPYTSDYGGRRIYYRSVREREVDHLRVGDYLWRWDTDWFWCSRALGAQHPLLRSIWPRRFLRSDFYRRVVALDQRFGLSDRFNRLRGHPRREQVFQDVEIPVDRLAEFLDFFHDEIGISPVWLCPVRLRDATGWPLYPMDPATLYVNVGFWATVPLRADQELGAHNRLIEEKVSELDGHKSLYSSAYYEREEFWKHYDGETYRRLKDRYDQAGKLPGLYEKCVLGS</sequence>
<keyword evidence="6" id="KW-1133">Transmembrane helix</keyword>
<reference evidence="11" key="1">
    <citation type="submission" date="2016-10" db="EMBL/GenBank/DDBJ databases">
        <authorList>
            <person name="Varghese N."/>
            <person name="Submissions S."/>
        </authorList>
    </citation>
    <scope>NUCLEOTIDE SEQUENCE [LARGE SCALE GENOMIC DNA]</scope>
    <source>
        <strain evidence="11">DSM 45459</strain>
    </source>
</reference>
<accession>A0A1H0Y2F4</accession>
<comment type="subcellular location">
    <subcellularLocation>
        <location evidence="1">Membrane</location>
        <topology evidence="1">Single-pass membrane protein</topology>
    </subcellularLocation>
</comment>
<dbReference type="Proteomes" id="UP000199301">
    <property type="component" value="Unassembled WGS sequence"/>
</dbReference>
<dbReference type="InterPro" id="IPR016164">
    <property type="entry name" value="FAD-linked_Oxase-like_C"/>
</dbReference>
<evidence type="ECO:0000313" key="10">
    <source>
        <dbReference type="EMBL" id="SDQ09328.1"/>
    </source>
</evidence>
<dbReference type="GO" id="GO:0050614">
    <property type="term" value="F:Delta24-sterol reductase activity"/>
    <property type="evidence" value="ECO:0007669"/>
    <property type="project" value="UniProtKB-EC"/>
</dbReference>
<dbReference type="AlphaFoldDB" id="A0A1H0Y2F4"/>
<keyword evidence="11" id="KW-1185">Reference proteome</keyword>
<evidence type="ECO:0000256" key="7">
    <source>
        <dbReference type="ARBA" id="ARBA00023002"/>
    </source>
</evidence>
<dbReference type="InterPro" id="IPR036318">
    <property type="entry name" value="FAD-bd_PCMH-like_sf"/>
</dbReference>
<gene>
    <name evidence="10" type="ORF">SAMN04489718_0182</name>
</gene>
<keyword evidence="7" id="KW-0560">Oxidoreductase</keyword>
<dbReference type="PANTHER" id="PTHR10801:SF0">
    <property type="entry name" value="DELTA(24)-STEROL REDUCTASE"/>
    <property type="match status" value="1"/>
</dbReference>
<dbReference type="Pfam" id="PF01565">
    <property type="entry name" value="FAD_binding_4"/>
    <property type="match status" value="1"/>
</dbReference>
<organism evidence="10 11">
    <name type="scientific">Actinopolyspora saharensis</name>
    <dbReference type="NCBI Taxonomy" id="995062"/>
    <lineage>
        <taxon>Bacteria</taxon>
        <taxon>Bacillati</taxon>
        <taxon>Actinomycetota</taxon>
        <taxon>Actinomycetes</taxon>
        <taxon>Actinopolysporales</taxon>
        <taxon>Actinopolysporaceae</taxon>
        <taxon>Actinopolyspora</taxon>
    </lineage>
</organism>
<evidence type="ECO:0000256" key="1">
    <source>
        <dbReference type="ARBA" id="ARBA00004167"/>
    </source>
</evidence>
<keyword evidence="3" id="KW-0285">Flavoprotein</keyword>
<dbReference type="GO" id="GO:0016020">
    <property type="term" value="C:membrane"/>
    <property type="evidence" value="ECO:0007669"/>
    <property type="project" value="UniProtKB-SubCell"/>
</dbReference>
<keyword evidence="4" id="KW-0812">Transmembrane</keyword>
<dbReference type="Gene3D" id="3.30.465.10">
    <property type="match status" value="1"/>
</dbReference>
<proteinExistence type="predicted"/>
<dbReference type="SUPFAM" id="SSF55103">
    <property type="entry name" value="FAD-linked oxidases, C-terminal domain"/>
    <property type="match status" value="1"/>
</dbReference>
<dbReference type="EMBL" id="FNKO01000001">
    <property type="protein sequence ID" value="SDQ09328.1"/>
    <property type="molecule type" value="Genomic_DNA"/>
</dbReference>
<dbReference type="SUPFAM" id="SSF56176">
    <property type="entry name" value="FAD-binding/transporter-associated domain-like"/>
    <property type="match status" value="1"/>
</dbReference>
<dbReference type="InterPro" id="IPR016169">
    <property type="entry name" value="FAD-bd_PCMH_sub2"/>
</dbReference>
<evidence type="ECO:0000313" key="11">
    <source>
        <dbReference type="Proteomes" id="UP000199301"/>
    </source>
</evidence>
<dbReference type="STRING" id="995062.SAMN04489718_0182"/>
<evidence type="ECO:0000256" key="8">
    <source>
        <dbReference type="ARBA" id="ARBA00023136"/>
    </source>
</evidence>
<evidence type="ECO:0000256" key="6">
    <source>
        <dbReference type="ARBA" id="ARBA00022989"/>
    </source>
</evidence>
<dbReference type="EC" id="1.3.1.72" evidence="2"/>
<dbReference type="InterPro" id="IPR040165">
    <property type="entry name" value="Diminuto-like"/>
</dbReference>
<dbReference type="PROSITE" id="PS51387">
    <property type="entry name" value="FAD_PCMH"/>
    <property type="match status" value="1"/>
</dbReference>
<keyword evidence="8" id="KW-0472">Membrane</keyword>